<evidence type="ECO:0000256" key="6">
    <source>
        <dbReference type="ARBA" id="ARBA00022553"/>
    </source>
</evidence>
<dbReference type="GO" id="GO:0006325">
    <property type="term" value="P:chromatin organization"/>
    <property type="evidence" value="ECO:0007669"/>
    <property type="project" value="UniProtKB-KW"/>
</dbReference>
<evidence type="ECO:0000256" key="17">
    <source>
        <dbReference type="PROSITE-ProRule" id="PRU00176"/>
    </source>
</evidence>
<evidence type="ECO:0000256" key="12">
    <source>
        <dbReference type="ARBA" id="ARBA00023242"/>
    </source>
</evidence>
<dbReference type="OrthoDB" id="1049195at2759"/>
<dbReference type="FunFam" id="3.30.70.330:FF:000273">
    <property type="entry name" value="THO complex subunit 4"/>
    <property type="match status" value="1"/>
</dbReference>
<feature type="compositionally biased region" description="Gly residues" evidence="18">
    <location>
        <begin position="36"/>
        <end position="55"/>
    </location>
</feature>
<evidence type="ECO:0000256" key="5">
    <source>
        <dbReference type="ARBA" id="ARBA00022499"/>
    </source>
</evidence>
<feature type="domain" description="RRM" evidence="19">
    <location>
        <begin position="97"/>
        <end position="174"/>
    </location>
</feature>
<feature type="region of interest" description="Disordered" evidence="18">
    <location>
        <begin position="19"/>
        <end position="64"/>
    </location>
</feature>
<dbReference type="CDD" id="cd12680">
    <property type="entry name" value="RRM_THOC4"/>
    <property type="match status" value="1"/>
</dbReference>
<comment type="function">
    <text evidence="15">Non-catalytic component of the NSL histone acetyltransferase complex, a multiprotein complex that mediates histone H4 acetylation at 'Lys-5'- and 'Lys-8' (H4K5ac and H4K8ac) at transcription start sites and promotes transcription initiation. Required for NSL complex stability and for transcription of intraciliary transport genes in both ciliated and non-ciliated cells by regulating histone H4 acetylation at 'Lys-5'- and 'Lys-12' (H4K5ac and H4K12ac). This is necessary for cilium assembly in ciliated cells and for organization of the microtubule cytoskeleton in non-ciliated cells. Required within the NSL complex to maintain nuclear architecture stability by promoting KAT8-mediated acetylation of lamin LMNA.</text>
</comment>
<evidence type="ECO:0000313" key="20">
    <source>
        <dbReference type="EMBL" id="CAD7244571.1"/>
    </source>
</evidence>
<feature type="compositionally biased region" description="Polar residues" evidence="18">
    <location>
        <begin position="663"/>
        <end position="676"/>
    </location>
</feature>
<keyword evidence="4" id="KW-0813">Transport</keyword>
<evidence type="ECO:0000313" key="21">
    <source>
        <dbReference type="Proteomes" id="UP000677054"/>
    </source>
</evidence>
<dbReference type="GO" id="GO:0003723">
    <property type="term" value="F:RNA binding"/>
    <property type="evidence" value="ECO:0007669"/>
    <property type="project" value="UniProtKB-UniRule"/>
</dbReference>
<name>A0A7R8XE30_9CRUS</name>
<evidence type="ECO:0000256" key="3">
    <source>
        <dbReference type="ARBA" id="ARBA00015508"/>
    </source>
</evidence>
<keyword evidence="8" id="KW-0832">Ubl conjugation</keyword>
<dbReference type="SMART" id="SM00360">
    <property type="entry name" value="RRM"/>
    <property type="match status" value="1"/>
</dbReference>
<dbReference type="InterPro" id="IPR025927">
    <property type="entry name" value="Znf_KANL2-like"/>
</dbReference>
<dbReference type="Gene3D" id="3.30.70.330">
    <property type="match status" value="1"/>
</dbReference>
<feature type="region of interest" description="Disordered" evidence="18">
    <location>
        <begin position="636"/>
        <end position="676"/>
    </location>
</feature>
<keyword evidence="5" id="KW-1017">Isopeptide bond</keyword>
<dbReference type="Proteomes" id="UP000677054">
    <property type="component" value="Unassembled WGS sequence"/>
</dbReference>
<keyword evidence="7" id="KW-0509">mRNA transport</keyword>
<dbReference type="PROSITE" id="PS50102">
    <property type="entry name" value="RRM"/>
    <property type="match status" value="1"/>
</dbReference>
<feature type="compositionally biased region" description="Gly residues" evidence="18">
    <location>
        <begin position="185"/>
        <end position="197"/>
    </location>
</feature>
<evidence type="ECO:0000256" key="2">
    <source>
        <dbReference type="ARBA" id="ARBA00004173"/>
    </source>
</evidence>
<evidence type="ECO:0000256" key="14">
    <source>
        <dbReference type="ARBA" id="ARBA00033378"/>
    </source>
</evidence>
<evidence type="ECO:0000256" key="4">
    <source>
        <dbReference type="ARBA" id="ARBA00022448"/>
    </source>
</evidence>
<dbReference type="EMBL" id="CAJPEV010000664">
    <property type="protein sequence ID" value="CAG0887388.1"/>
    <property type="molecule type" value="Genomic_DNA"/>
</dbReference>
<accession>A0A7R8XE30</accession>
<evidence type="ECO:0000256" key="13">
    <source>
        <dbReference type="ARBA" id="ARBA00032947"/>
    </source>
</evidence>
<dbReference type="SUPFAM" id="SSF54928">
    <property type="entry name" value="RNA-binding domain, RBD"/>
    <property type="match status" value="1"/>
</dbReference>
<keyword evidence="6" id="KW-0597">Phosphoprotein</keyword>
<keyword evidence="10 17" id="KW-0694">RNA-binding</keyword>
<evidence type="ECO:0000256" key="8">
    <source>
        <dbReference type="ARBA" id="ARBA00022843"/>
    </source>
</evidence>
<comment type="subcellular location">
    <subcellularLocation>
        <location evidence="2">Mitochondrion</location>
    </subcellularLocation>
    <subcellularLocation>
        <location evidence="1">Nucleus</location>
    </subcellularLocation>
</comment>
<evidence type="ECO:0000256" key="15">
    <source>
        <dbReference type="ARBA" id="ARBA00093359"/>
    </source>
</evidence>
<protein>
    <recommendedName>
        <fullName evidence="3">KAT8 regulatory NSL complex subunit 2</fullName>
    </recommendedName>
    <alternativeName>
        <fullName evidence="14">NSL complex protein NSL2</fullName>
    </alternativeName>
    <alternativeName>
        <fullName evidence="13">Non-specific lethal 2 homolog</fullName>
    </alternativeName>
</protein>
<feature type="compositionally biased region" description="Basic residues" evidence="18">
    <location>
        <begin position="21"/>
        <end position="35"/>
    </location>
</feature>
<dbReference type="InterPro" id="IPR012677">
    <property type="entry name" value="Nucleotide-bd_a/b_plait_sf"/>
</dbReference>
<dbReference type="PANTHER" id="PTHR13453">
    <property type="entry name" value="KAT8 REGULATORY NSL COMPLEX SUBUNIT 2"/>
    <property type="match status" value="1"/>
</dbReference>
<dbReference type="GO" id="GO:0051028">
    <property type="term" value="P:mRNA transport"/>
    <property type="evidence" value="ECO:0007669"/>
    <property type="project" value="UniProtKB-KW"/>
</dbReference>
<dbReference type="PANTHER" id="PTHR13453:SF1">
    <property type="entry name" value="KAT8 REGULATORY NSL COMPLEX SUBUNIT 2"/>
    <property type="match status" value="1"/>
</dbReference>
<sequence>MRSKMSSKVDMSLEDIISLTKSRRGRGRGRGRGVQRGRGGGGGGGPLRQTRGGGIRRNTAKPYTRGNIGGVWQHDLFEGDQLGGRRGGGGSATGGPAKLLVSNLDFGVSDSDIQELFAEFGALKSAAVHYDRSGRSLGTADVIFMRRADAIKAMKQYNGVPLDGRPMNIQLAMSQIPFENRSPRGGAGGGAGGGGRRPFGQSSQTGGFGVLHTSCNPDGEEEVAVDFEVVVVVVVGEAVDVGEMMNNNESGERQQTTLRCAYRNYQCREPMLQGYRYCLSHILEDKTAPYRPCAYVYLSTGRKCFNAAPRDDGSQVGFCAQHRRSYVLLKQVSQALEKQAGKQNVDAVWGPLKRYMKADSDPMARGDVDVKRAFIESSAKCGKTQDDADSDLDILAVREEDPALMNLISMSHVDEESSDADSIDSLVDEDGDSLKTAGVYTDAEVVRLAYEKTLRLRQLYEEEFKTIEQLLKIKKMQYHQDLRQERELYCSIHDSPKTTLSDEEAYKKLKALKRYQSYHGADALVQRQAHLRRTQVKDGLNLKPQLHSKCSYTEGGVKCGARTIPLTKFCRKHILHDGQQLLFRGCGGKSGSGDDSLEECREPVLGIFPSEACVYHSVLPSIDIHEEQLHLENGDDDVVVPATPAPSPEPPGTSTEVQDLVDTGTNFSQPGPSYLQ</sequence>
<proteinExistence type="predicted"/>
<keyword evidence="9" id="KW-0156">Chromatin regulator</keyword>
<dbReference type="Pfam" id="PF13891">
    <property type="entry name" value="zf-C3HC3H_KANSL2"/>
    <property type="match status" value="2"/>
</dbReference>
<dbReference type="InterPro" id="IPR000504">
    <property type="entry name" value="RRM_dom"/>
</dbReference>
<evidence type="ECO:0000256" key="18">
    <source>
        <dbReference type="SAM" id="MobiDB-lite"/>
    </source>
</evidence>
<dbReference type="GO" id="GO:0005739">
    <property type="term" value="C:mitochondrion"/>
    <property type="evidence" value="ECO:0007669"/>
    <property type="project" value="UniProtKB-SubCell"/>
</dbReference>
<evidence type="ECO:0000256" key="16">
    <source>
        <dbReference type="ARBA" id="ARBA00093543"/>
    </source>
</evidence>
<dbReference type="EMBL" id="LR900181">
    <property type="protein sequence ID" value="CAD7244571.1"/>
    <property type="molecule type" value="Genomic_DNA"/>
</dbReference>
<feature type="region of interest" description="Disordered" evidence="18">
    <location>
        <begin position="179"/>
        <end position="203"/>
    </location>
</feature>
<keyword evidence="11" id="KW-0496">Mitochondrion</keyword>
<reference evidence="20" key="1">
    <citation type="submission" date="2020-11" db="EMBL/GenBank/DDBJ databases">
        <authorList>
            <person name="Tran Van P."/>
        </authorList>
    </citation>
    <scope>NUCLEOTIDE SEQUENCE</scope>
</reference>
<evidence type="ECO:0000259" key="19">
    <source>
        <dbReference type="PROSITE" id="PS50102"/>
    </source>
</evidence>
<evidence type="ECO:0000256" key="1">
    <source>
        <dbReference type="ARBA" id="ARBA00004123"/>
    </source>
</evidence>
<keyword evidence="12" id="KW-0539">Nucleus</keyword>
<dbReference type="AlphaFoldDB" id="A0A7R8XE30"/>
<evidence type="ECO:0000256" key="9">
    <source>
        <dbReference type="ARBA" id="ARBA00022853"/>
    </source>
</evidence>
<dbReference type="InterPro" id="IPR035979">
    <property type="entry name" value="RBD_domain_sf"/>
</dbReference>
<dbReference type="Pfam" id="PF00076">
    <property type="entry name" value="RRM_1"/>
    <property type="match status" value="1"/>
</dbReference>
<dbReference type="GO" id="GO:0044545">
    <property type="term" value="C:NSL complex"/>
    <property type="evidence" value="ECO:0007669"/>
    <property type="project" value="TreeGrafter"/>
</dbReference>
<keyword evidence="21" id="KW-1185">Reference proteome</keyword>
<evidence type="ECO:0000256" key="7">
    <source>
        <dbReference type="ARBA" id="ARBA00022816"/>
    </source>
</evidence>
<comment type="subunit">
    <text evidence="16">Component of the NSL complex at least composed of KAT8/MOF, KANSL1, KANSL2, KANSL3, MCRS1, PHF20, OGT1/OGT, WDR5 and HCFC1.</text>
</comment>
<dbReference type="GO" id="GO:0005634">
    <property type="term" value="C:nucleus"/>
    <property type="evidence" value="ECO:0007669"/>
    <property type="project" value="UniProtKB-SubCell"/>
</dbReference>
<evidence type="ECO:0000256" key="10">
    <source>
        <dbReference type="ARBA" id="ARBA00022884"/>
    </source>
</evidence>
<organism evidence="20">
    <name type="scientific">Darwinula stevensoni</name>
    <dbReference type="NCBI Taxonomy" id="69355"/>
    <lineage>
        <taxon>Eukaryota</taxon>
        <taxon>Metazoa</taxon>
        <taxon>Ecdysozoa</taxon>
        <taxon>Arthropoda</taxon>
        <taxon>Crustacea</taxon>
        <taxon>Oligostraca</taxon>
        <taxon>Ostracoda</taxon>
        <taxon>Podocopa</taxon>
        <taxon>Podocopida</taxon>
        <taxon>Darwinulocopina</taxon>
        <taxon>Darwinuloidea</taxon>
        <taxon>Darwinulidae</taxon>
        <taxon>Darwinula</taxon>
    </lineage>
</organism>
<evidence type="ECO:0000256" key="11">
    <source>
        <dbReference type="ARBA" id="ARBA00023128"/>
    </source>
</evidence>
<gene>
    <name evidence="20" type="ORF">DSTB1V02_LOCUS4465</name>
</gene>
<dbReference type="InterPro" id="IPR026316">
    <property type="entry name" value="NSL2"/>
</dbReference>